<gene>
    <name evidence="4" type="ORF">RRG08_033972</name>
</gene>
<organism evidence="4 5">
    <name type="scientific">Elysia crispata</name>
    <name type="common">lettuce slug</name>
    <dbReference type="NCBI Taxonomy" id="231223"/>
    <lineage>
        <taxon>Eukaryota</taxon>
        <taxon>Metazoa</taxon>
        <taxon>Spiralia</taxon>
        <taxon>Lophotrochozoa</taxon>
        <taxon>Mollusca</taxon>
        <taxon>Gastropoda</taxon>
        <taxon>Heterobranchia</taxon>
        <taxon>Euthyneura</taxon>
        <taxon>Panpulmonata</taxon>
        <taxon>Sacoglossa</taxon>
        <taxon>Placobranchoidea</taxon>
        <taxon>Plakobranchidae</taxon>
        <taxon>Elysia</taxon>
    </lineage>
</organism>
<feature type="region of interest" description="Disordered" evidence="2">
    <location>
        <begin position="326"/>
        <end position="365"/>
    </location>
</feature>
<name>A0AAE0YRI0_9GAST</name>
<proteinExistence type="inferred from homology"/>
<sequence>MPVVMISPKRSNYPTPSLIPASGVNRNIHITKSVSFSDNYRILVIGLQYAVDFAGDFTRARICLKMSLSCSVSAVEAEFPSSTSFRWLPVGPLGNTNYSDFFWAMNLAWIDEYWCMLIILCSIHRLTLSIGQDIRQEVCFAHPNKFPLVWQNRYSVSNSDESDADHNTSKYFTKSSELSDTKICEEETPASSSAACVNDKESSAIGEYKASTDSVSRDDYQANFIDDQTEEYSLDVDTEWTHSPVHYTAADFESVDESDDDDDLEVANCSFDEDEGSDMGKCVSKRKNSGHEVISDNSSDESMDKPWKQVKSKVKKYKQTTLNFARGSRAAASSSTSDSDGGSTSRVTRKAGGKRTAGSRENFFKHMGDRDTENYRLGYPEQRDDLKLNANLQFYKGEISSYPDGAFIDEIHNDWWGNYMLLERHHGYIQWIFPIREEGMNWQAQALQQHEAKEIIENAEAHNRVILSYEMMLDFYGMKLEDRQTGRIRRSKRWQECYENLNYSSHNYLRITRILKSLGEFELEHLKKPFLEFIISEIFEHGQLRRTLNSLQNYWIGTIKDDADRDELHRYVEELSQ</sequence>
<reference evidence="4" key="1">
    <citation type="journal article" date="2023" name="G3 (Bethesda)">
        <title>A reference genome for the long-term kleptoplast-retaining sea slug Elysia crispata morphotype clarki.</title>
        <authorList>
            <person name="Eastman K.E."/>
            <person name="Pendleton A.L."/>
            <person name="Shaikh M.A."/>
            <person name="Suttiyut T."/>
            <person name="Ogas R."/>
            <person name="Tomko P."/>
            <person name="Gavelis G."/>
            <person name="Widhalm J.R."/>
            <person name="Wisecaver J.H."/>
        </authorList>
    </citation>
    <scope>NUCLEOTIDE SEQUENCE</scope>
    <source>
        <strain evidence="4">ECLA1</strain>
    </source>
</reference>
<dbReference type="PANTHER" id="PTHR14015">
    <property type="entry name" value="OPIOID GROWTH FACTOR RECEPTOR OGFR ZETA-TYPE OPIOID RECEPTOR"/>
    <property type="match status" value="1"/>
</dbReference>
<dbReference type="PANTHER" id="PTHR14015:SF2">
    <property type="entry name" value="OPIOID GROWTH FACTOR RECEPTOR (OGFR) CONSERVED DOMAIN-CONTAINING PROTEIN"/>
    <property type="match status" value="1"/>
</dbReference>
<feature type="region of interest" description="Disordered" evidence="2">
    <location>
        <begin position="270"/>
        <end position="310"/>
    </location>
</feature>
<evidence type="ECO:0000313" key="4">
    <source>
        <dbReference type="EMBL" id="KAK3755795.1"/>
    </source>
</evidence>
<feature type="compositionally biased region" description="Low complexity" evidence="2">
    <location>
        <begin position="326"/>
        <end position="346"/>
    </location>
</feature>
<protein>
    <recommendedName>
        <fullName evidence="3">Opioid growth factor receptor (OGFr) conserved domain-containing protein</fullName>
    </recommendedName>
</protein>
<dbReference type="InterPro" id="IPR039574">
    <property type="entry name" value="OGFr"/>
</dbReference>
<dbReference type="GO" id="GO:0016020">
    <property type="term" value="C:membrane"/>
    <property type="evidence" value="ECO:0007669"/>
    <property type="project" value="InterPro"/>
</dbReference>
<feature type="domain" description="Opioid growth factor receptor (OGFr) conserved" evidence="3">
    <location>
        <begin position="389"/>
        <end position="573"/>
    </location>
</feature>
<dbReference type="InterPro" id="IPR006757">
    <property type="entry name" value="OGF_rcpt"/>
</dbReference>
<evidence type="ECO:0000313" key="5">
    <source>
        <dbReference type="Proteomes" id="UP001283361"/>
    </source>
</evidence>
<keyword evidence="5" id="KW-1185">Reference proteome</keyword>
<dbReference type="GO" id="GO:0140625">
    <property type="term" value="F:opioid growth factor receptor activity"/>
    <property type="evidence" value="ECO:0007669"/>
    <property type="project" value="InterPro"/>
</dbReference>
<dbReference type="EMBL" id="JAWDGP010005588">
    <property type="protein sequence ID" value="KAK3755795.1"/>
    <property type="molecule type" value="Genomic_DNA"/>
</dbReference>
<accession>A0AAE0YRI0</accession>
<evidence type="ECO:0000256" key="2">
    <source>
        <dbReference type="SAM" id="MobiDB-lite"/>
    </source>
</evidence>
<dbReference type="Pfam" id="PF04664">
    <property type="entry name" value="OGFr_N"/>
    <property type="match status" value="1"/>
</dbReference>
<comment type="similarity">
    <text evidence="1">Belongs to the opioid growth factor receptor family.</text>
</comment>
<evidence type="ECO:0000256" key="1">
    <source>
        <dbReference type="ARBA" id="ARBA00010365"/>
    </source>
</evidence>
<evidence type="ECO:0000259" key="3">
    <source>
        <dbReference type="Pfam" id="PF04664"/>
    </source>
</evidence>
<dbReference type="Proteomes" id="UP001283361">
    <property type="component" value="Unassembled WGS sequence"/>
</dbReference>
<dbReference type="AlphaFoldDB" id="A0AAE0YRI0"/>
<comment type="caution">
    <text evidence="4">The sequence shown here is derived from an EMBL/GenBank/DDBJ whole genome shotgun (WGS) entry which is preliminary data.</text>
</comment>